<evidence type="ECO:0000256" key="2">
    <source>
        <dbReference type="ARBA" id="ARBA00004932"/>
    </source>
</evidence>
<evidence type="ECO:0000256" key="7">
    <source>
        <dbReference type="ARBA" id="ARBA00022723"/>
    </source>
</evidence>
<keyword evidence="10" id="KW-0414">Isoprene biosynthesis</keyword>
<evidence type="ECO:0000256" key="8">
    <source>
        <dbReference type="ARBA" id="ARBA00022746"/>
    </source>
</evidence>
<dbReference type="InterPro" id="IPR008949">
    <property type="entry name" value="Isoprenoid_synthase_dom_sf"/>
</dbReference>
<dbReference type="PANTHER" id="PTHR43281">
    <property type="entry name" value="FARNESYL DIPHOSPHATE SYNTHASE"/>
    <property type="match status" value="1"/>
</dbReference>
<dbReference type="SUPFAM" id="SSF48576">
    <property type="entry name" value="Terpenoid synthases"/>
    <property type="match status" value="1"/>
</dbReference>
<evidence type="ECO:0000256" key="11">
    <source>
        <dbReference type="RuleBase" id="RU004466"/>
    </source>
</evidence>
<comment type="pathway">
    <text evidence="2">Isoprenoid biosynthesis; geranyl diphosphate biosynthesis; geranyl diphosphate from dimethylallyl diphosphate and isopentenyl diphosphate: step 1/1.</text>
</comment>
<dbReference type="Gene3D" id="1.10.600.10">
    <property type="entry name" value="Farnesyl Diphosphate Synthase"/>
    <property type="match status" value="1"/>
</dbReference>
<comment type="cofactor">
    <cofactor evidence="1">
        <name>Mg(2+)</name>
        <dbReference type="ChEBI" id="CHEBI:18420"/>
    </cofactor>
</comment>
<evidence type="ECO:0000313" key="12">
    <source>
        <dbReference type="EMBL" id="AKU77010.1"/>
    </source>
</evidence>
<keyword evidence="8" id="KW-0125">Carotenoid biosynthesis</keyword>
<keyword evidence="9" id="KW-0460">Magnesium</keyword>
<name>A0A1B0RS85_TRIWF</name>
<dbReference type="InterPro" id="IPR000092">
    <property type="entry name" value="Polyprenyl_synt"/>
</dbReference>
<dbReference type="GO" id="GO:0004659">
    <property type="term" value="F:prenyltransferase activity"/>
    <property type="evidence" value="ECO:0007669"/>
    <property type="project" value="InterPro"/>
</dbReference>
<dbReference type="PROSITE" id="PS00444">
    <property type="entry name" value="POLYPRENYL_SYNTHASE_2"/>
    <property type="match status" value="1"/>
</dbReference>
<evidence type="ECO:0000256" key="9">
    <source>
        <dbReference type="ARBA" id="ARBA00022842"/>
    </source>
</evidence>
<reference evidence="12" key="1">
    <citation type="journal article" date="2015" name="Plant Cell Rep.">
        <title>Identification of geranylgeranyl diphosphate synthase genes from Tripterygium wilfordii.</title>
        <authorList>
            <person name="Zhang M."/>
            <person name="Su P."/>
            <person name="Zhou Y.J."/>
            <person name="Wang X.J."/>
            <person name="Zhao Y.J."/>
            <person name="Liu Y.J."/>
            <person name="Tong Y.R."/>
            <person name="Hu T.Y."/>
            <person name="Huang L.Q."/>
            <person name="Gao W."/>
        </authorList>
    </citation>
    <scope>NUCLEOTIDE SEQUENCE</scope>
</reference>
<accession>A0A1B0RS85</accession>
<dbReference type="AlphaFoldDB" id="A0A1B0RS85"/>
<comment type="pathway">
    <text evidence="4">Isoprenoid biosynthesis; geranylgeranyl diphosphate biosynthesis; geranylgeranyl diphosphate from farnesyl diphosphate and isopentenyl diphosphate: step 1/1.</text>
</comment>
<dbReference type="NCBIfam" id="NF045485">
    <property type="entry name" value="FPPsyn"/>
    <property type="match status" value="1"/>
</dbReference>
<dbReference type="PANTHER" id="PTHR43281:SF1">
    <property type="entry name" value="FARNESYL DIPHOSPHATE SYNTHASE"/>
    <property type="match status" value="1"/>
</dbReference>
<comment type="similarity">
    <text evidence="5 11">Belongs to the FPP/GGPP synthase family.</text>
</comment>
<organism evidence="12">
    <name type="scientific">Tripterygium wilfordii</name>
    <name type="common">Thunder God vine</name>
    <dbReference type="NCBI Taxonomy" id="458696"/>
    <lineage>
        <taxon>Eukaryota</taxon>
        <taxon>Viridiplantae</taxon>
        <taxon>Streptophyta</taxon>
        <taxon>Embryophyta</taxon>
        <taxon>Tracheophyta</taxon>
        <taxon>Spermatophyta</taxon>
        <taxon>Magnoliopsida</taxon>
        <taxon>eudicotyledons</taxon>
        <taxon>Gunneridae</taxon>
        <taxon>Pentapetalae</taxon>
        <taxon>rosids</taxon>
        <taxon>fabids</taxon>
        <taxon>Celastrales</taxon>
        <taxon>Celastraceae</taxon>
        <taxon>Tripterygium</taxon>
    </lineage>
</organism>
<evidence type="ECO:0000256" key="3">
    <source>
        <dbReference type="ARBA" id="ARBA00005035"/>
    </source>
</evidence>
<keyword evidence="7" id="KW-0479">Metal-binding</keyword>
<evidence type="ECO:0000256" key="6">
    <source>
        <dbReference type="ARBA" id="ARBA00022679"/>
    </source>
</evidence>
<dbReference type="PROSITE" id="PS00723">
    <property type="entry name" value="POLYPRENYL_SYNTHASE_1"/>
    <property type="match status" value="1"/>
</dbReference>
<keyword evidence="6 11" id="KW-0808">Transferase</keyword>
<comment type="pathway">
    <text evidence="3">Isoprenoid biosynthesis; farnesyl diphosphate biosynthesis; farnesyl diphosphate from geranyl diphosphate and isopentenyl diphosphate: step 1/1.</text>
</comment>
<dbReference type="GO" id="GO:0046872">
    <property type="term" value="F:metal ion binding"/>
    <property type="evidence" value="ECO:0007669"/>
    <property type="project" value="UniProtKB-KW"/>
</dbReference>
<dbReference type="FunFam" id="1.10.600.10:FF:000001">
    <property type="entry name" value="Geranylgeranyl diphosphate synthase"/>
    <property type="match status" value="1"/>
</dbReference>
<dbReference type="InterPro" id="IPR033749">
    <property type="entry name" value="Polyprenyl_synt_CS"/>
</dbReference>
<dbReference type="SFLD" id="SFLDG01017">
    <property type="entry name" value="Polyprenyl_Transferase_Like"/>
    <property type="match status" value="1"/>
</dbReference>
<gene>
    <name evidence="12" type="primary">GGPPS4</name>
</gene>
<protein>
    <submittedName>
        <fullName evidence="12">Geranylgeranyl diphosphate synthase</fullName>
    </submittedName>
</protein>
<dbReference type="InterPro" id="IPR053378">
    <property type="entry name" value="Prenyl_diphosphate_synthase"/>
</dbReference>
<evidence type="ECO:0000256" key="10">
    <source>
        <dbReference type="ARBA" id="ARBA00023229"/>
    </source>
</evidence>
<evidence type="ECO:0000256" key="4">
    <source>
        <dbReference type="ARBA" id="ARBA00005221"/>
    </source>
</evidence>
<dbReference type="CDD" id="cd00685">
    <property type="entry name" value="Trans_IPPS_HT"/>
    <property type="match status" value="1"/>
</dbReference>
<evidence type="ECO:0000256" key="5">
    <source>
        <dbReference type="ARBA" id="ARBA00006706"/>
    </source>
</evidence>
<evidence type="ECO:0000256" key="1">
    <source>
        <dbReference type="ARBA" id="ARBA00001946"/>
    </source>
</evidence>
<dbReference type="GO" id="GO:0005737">
    <property type="term" value="C:cytoplasm"/>
    <property type="evidence" value="ECO:0007669"/>
    <property type="project" value="UniProtKB-ARBA"/>
</dbReference>
<proteinExistence type="evidence at transcript level"/>
<sequence length="316" mass="34383">MESSSIAQEFRTKSEDNPLPMSLLQFKEHMTSIVKRVNKALEEAVPSQHPMKIHEAMKYTLLAGGKRVCPILCIISCLLVGGDDESVMPMACALEMIHDMSLIHDDLPCMDNANLRRGKPTNHVVFGESTAVLAGDALLSLAFEHIAAQTTNVPADRVVRAIAELGAAIGSKGMVAGQIMDLEGEGKDISLSELEFIHSHKTAKLAEASAVCGAIIGGGSDVDVERLRKYARTIGLLFQVMDDVLDVTKSLEVLGKPASKDSESNKATYPKLMGLDNCRKYANELVNQAIEELADFDPVRAAPLYHLARYIVDRPR</sequence>
<dbReference type="SFLD" id="SFLDS00005">
    <property type="entry name" value="Isoprenoid_Synthase_Type_I"/>
    <property type="match status" value="1"/>
</dbReference>
<dbReference type="Pfam" id="PF00348">
    <property type="entry name" value="polyprenyl_synt"/>
    <property type="match status" value="1"/>
</dbReference>
<dbReference type="GO" id="GO:0016117">
    <property type="term" value="P:carotenoid biosynthetic process"/>
    <property type="evidence" value="ECO:0007669"/>
    <property type="project" value="UniProtKB-KW"/>
</dbReference>
<dbReference type="EMBL" id="KP010364">
    <property type="protein sequence ID" value="AKU77010.1"/>
    <property type="molecule type" value="mRNA"/>
</dbReference>